<dbReference type="EMBL" id="CZDF01000157">
    <property type="protein sequence ID" value="CUR33396.1"/>
    <property type="molecule type" value="Genomic_DNA"/>
</dbReference>
<proteinExistence type="predicted"/>
<keyword evidence="2" id="KW-1185">Reference proteome</keyword>
<dbReference type="RefSeq" id="WP_072719992.1">
    <property type="nucleotide sequence ID" value="NZ_LN889802.1"/>
</dbReference>
<evidence type="ECO:0000313" key="2">
    <source>
        <dbReference type="Proteomes" id="UP000184315"/>
    </source>
</evidence>
<sequence>MDSHTQLHLSASLTQLESLADEVWTLAKTAEGNSLELLAILRILEQLHQDIRDSLFQQSLPDNRQQLYHLLREIESKGGWPYIPRSSLKSVMEHLQKESPVMGLEEASGQEEIQG</sequence>
<organism evidence="1 2">
    <name type="scientific">Planktothrix tepida PCC 9214</name>
    <dbReference type="NCBI Taxonomy" id="671072"/>
    <lineage>
        <taxon>Bacteria</taxon>
        <taxon>Bacillati</taxon>
        <taxon>Cyanobacteriota</taxon>
        <taxon>Cyanophyceae</taxon>
        <taxon>Oscillatoriophycideae</taxon>
        <taxon>Oscillatoriales</taxon>
        <taxon>Microcoleaceae</taxon>
        <taxon>Planktothrix</taxon>
    </lineage>
</organism>
<reference evidence="2" key="1">
    <citation type="submission" date="2015-10" db="EMBL/GenBank/DDBJ databases">
        <authorList>
            <person name="Regsiter A."/>
            <person name="william w."/>
        </authorList>
    </citation>
    <scope>NUCLEOTIDE SEQUENCE [LARGE SCALE GENOMIC DNA]</scope>
</reference>
<evidence type="ECO:0000313" key="1">
    <source>
        <dbReference type="EMBL" id="CUR33396.1"/>
    </source>
</evidence>
<dbReference type="OrthoDB" id="516113at2"/>
<name>A0A1J1LN84_9CYAN</name>
<protein>
    <submittedName>
        <fullName evidence="1">Uncharacterized protein</fullName>
    </submittedName>
</protein>
<accession>A0A1J1LN84</accession>
<gene>
    <name evidence="1" type="ORF">PL9214510065</name>
</gene>
<dbReference type="AlphaFoldDB" id="A0A1J1LN84"/>
<dbReference type="Proteomes" id="UP000184315">
    <property type="component" value="Unassembled WGS sequence"/>
</dbReference>
<dbReference type="STRING" id="671072.PL9214510065"/>